<evidence type="ECO:0000256" key="2">
    <source>
        <dbReference type="ARBA" id="ARBA00022737"/>
    </source>
</evidence>
<comment type="subcellular location">
    <subcellularLocation>
        <location evidence="1">Nucleus</location>
    </subcellularLocation>
</comment>
<evidence type="ECO:0000256" key="3">
    <source>
        <dbReference type="ARBA" id="ARBA00022741"/>
    </source>
</evidence>
<feature type="non-terminal residue" evidence="12">
    <location>
        <position position="450"/>
    </location>
</feature>
<dbReference type="GO" id="GO:0005634">
    <property type="term" value="C:nucleus"/>
    <property type="evidence" value="ECO:0007669"/>
    <property type="project" value="UniProtKB-SubCell"/>
</dbReference>
<evidence type="ECO:0000256" key="4">
    <source>
        <dbReference type="ARBA" id="ARBA00022801"/>
    </source>
</evidence>
<dbReference type="GO" id="GO:0140658">
    <property type="term" value="F:ATP-dependent chromatin remodeler activity"/>
    <property type="evidence" value="ECO:0007669"/>
    <property type="project" value="TreeGrafter"/>
</dbReference>
<dbReference type="GO" id="GO:0004386">
    <property type="term" value="F:helicase activity"/>
    <property type="evidence" value="ECO:0007669"/>
    <property type="project" value="UniProtKB-KW"/>
</dbReference>
<dbReference type="PANTHER" id="PTHR45623:SF49">
    <property type="entry name" value="SWI_SNF-RELATED MATRIX-ASSOCIATED ACTIN-DEPENDENT REGULATOR OF CHROMATIN SUBFAMILY A MEMBER 5"/>
    <property type="match status" value="1"/>
</dbReference>
<dbReference type="InterPro" id="IPR027417">
    <property type="entry name" value="P-loop_NTPase"/>
</dbReference>
<dbReference type="GO" id="GO:0016887">
    <property type="term" value="F:ATP hydrolysis activity"/>
    <property type="evidence" value="ECO:0007669"/>
    <property type="project" value="TreeGrafter"/>
</dbReference>
<dbReference type="AlphaFoldDB" id="A0A4P9W289"/>
<dbReference type="Pfam" id="PF00271">
    <property type="entry name" value="Helicase_C"/>
    <property type="match status" value="1"/>
</dbReference>
<evidence type="ECO:0000256" key="6">
    <source>
        <dbReference type="ARBA" id="ARBA00022840"/>
    </source>
</evidence>
<keyword evidence="13" id="KW-1185">Reference proteome</keyword>
<evidence type="ECO:0000256" key="9">
    <source>
        <dbReference type="SAM" id="MobiDB-lite"/>
    </source>
</evidence>
<dbReference type="EMBL" id="KZ999047">
    <property type="protein sequence ID" value="RKO85465.1"/>
    <property type="molecule type" value="Genomic_DNA"/>
</dbReference>
<evidence type="ECO:0000313" key="13">
    <source>
        <dbReference type="Proteomes" id="UP000269721"/>
    </source>
</evidence>
<dbReference type="GO" id="GO:0003677">
    <property type="term" value="F:DNA binding"/>
    <property type="evidence" value="ECO:0007669"/>
    <property type="project" value="TreeGrafter"/>
</dbReference>
<feature type="non-terminal residue" evidence="12">
    <location>
        <position position="1"/>
    </location>
</feature>
<name>A0A4P9W289_9FUNG</name>
<keyword evidence="3" id="KW-0547">Nucleotide-binding</keyword>
<accession>A0A4P9W289</accession>
<organism evidence="12 13">
    <name type="scientific">Blyttiomyces helicus</name>
    <dbReference type="NCBI Taxonomy" id="388810"/>
    <lineage>
        <taxon>Eukaryota</taxon>
        <taxon>Fungi</taxon>
        <taxon>Fungi incertae sedis</taxon>
        <taxon>Chytridiomycota</taxon>
        <taxon>Chytridiomycota incertae sedis</taxon>
        <taxon>Chytridiomycetes</taxon>
        <taxon>Chytridiomycetes incertae sedis</taxon>
        <taxon>Blyttiomyces</taxon>
    </lineage>
</organism>
<evidence type="ECO:0000259" key="11">
    <source>
        <dbReference type="PROSITE" id="PS51194"/>
    </source>
</evidence>
<keyword evidence="8" id="KW-0539">Nucleus</keyword>
<dbReference type="InterPro" id="IPR000330">
    <property type="entry name" value="SNF2_N"/>
</dbReference>
<dbReference type="SMART" id="SM00490">
    <property type="entry name" value="HELICc"/>
    <property type="match status" value="1"/>
</dbReference>
<feature type="domain" description="Helicase ATP-binding" evidence="10">
    <location>
        <begin position="56"/>
        <end position="221"/>
    </location>
</feature>
<dbReference type="InterPro" id="IPR049730">
    <property type="entry name" value="SNF2/RAD54-like_C"/>
</dbReference>
<proteinExistence type="predicted"/>
<dbReference type="InterPro" id="IPR001650">
    <property type="entry name" value="Helicase_C-like"/>
</dbReference>
<dbReference type="InterPro" id="IPR044754">
    <property type="entry name" value="Isw1/2_DEXHc"/>
</dbReference>
<dbReference type="Pfam" id="PF00176">
    <property type="entry name" value="SNF2-rel_dom"/>
    <property type="match status" value="1"/>
</dbReference>
<dbReference type="CDD" id="cd18793">
    <property type="entry name" value="SF2_C_SNF"/>
    <property type="match status" value="1"/>
</dbReference>
<dbReference type="GO" id="GO:0003682">
    <property type="term" value="F:chromatin binding"/>
    <property type="evidence" value="ECO:0007669"/>
    <property type="project" value="TreeGrafter"/>
</dbReference>
<evidence type="ECO:0000256" key="7">
    <source>
        <dbReference type="ARBA" id="ARBA00022853"/>
    </source>
</evidence>
<dbReference type="GO" id="GO:0045944">
    <property type="term" value="P:positive regulation of transcription by RNA polymerase II"/>
    <property type="evidence" value="ECO:0007669"/>
    <property type="project" value="UniProtKB-ARBA"/>
</dbReference>
<dbReference type="SMART" id="SM00487">
    <property type="entry name" value="DEXDc"/>
    <property type="match status" value="1"/>
</dbReference>
<dbReference type="GO" id="GO:0005524">
    <property type="term" value="F:ATP binding"/>
    <property type="evidence" value="ECO:0007669"/>
    <property type="project" value="UniProtKB-KW"/>
</dbReference>
<dbReference type="OrthoDB" id="5857104at2759"/>
<feature type="region of interest" description="Disordered" evidence="9">
    <location>
        <begin position="1"/>
        <end position="20"/>
    </location>
</feature>
<keyword evidence="6" id="KW-0067">ATP-binding</keyword>
<keyword evidence="4" id="KW-0378">Hydrolase</keyword>
<dbReference type="FunFam" id="3.40.50.10810:FF:000002">
    <property type="entry name" value="ISWI chromatin-remodeling complex ATPase CHR11 isoform A"/>
    <property type="match status" value="1"/>
</dbReference>
<reference evidence="13" key="1">
    <citation type="journal article" date="2018" name="Nat. Microbiol.">
        <title>Leveraging single-cell genomics to expand the fungal tree of life.</title>
        <authorList>
            <person name="Ahrendt S.R."/>
            <person name="Quandt C.A."/>
            <person name="Ciobanu D."/>
            <person name="Clum A."/>
            <person name="Salamov A."/>
            <person name="Andreopoulos B."/>
            <person name="Cheng J.F."/>
            <person name="Woyke T."/>
            <person name="Pelin A."/>
            <person name="Henrissat B."/>
            <person name="Reynolds N.K."/>
            <person name="Benny G.L."/>
            <person name="Smith M.E."/>
            <person name="James T.Y."/>
            <person name="Grigoriev I.V."/>
        </authorList>
    </citation>
    <scope>NUCLEOTIDE SEQUENCE [LARGE SCALE GENOMIC DNA]</scope>
</reference>
<dbReference type="SUPFAM" id="SSF52540">
    <property type="entry name" value="P-loop containing nucleoside triphosphate hydrolases"/>
    <property type="match status" value="2"/>
</dbReference>
<dbReference type="PROSITE" id="PS51194">
    <property type="entry name" value="HELICASE_CTER"/>
    <property type="match status" value="1"/>
</dbReference>
<evidence type="ECO:0000259" key="10">
    <source>
        <dbReference type="PROSITE" id="PS51192"/>
    </source>
</evidence>
<evidence type="ECO:0000313" key="12">
    <source>
        <dbReference type="EMBL" id="RKO85465.1"/>
    </source>
</evidence>
<dbReference type="InterPro" id="IPR014001">
    <property type="entry name" value="Helicase_ATP-bd"/>
</dbReference>
<protein>
    <submittedName>
        <fullName evidence="12">SNF2 family N-terminal domain-containing protein</fullName>
    </submittedName>
</protein>
<keyword evidence="5" id="KW-0347">Helicase</keyword>
<dbReference type="GO" id="GO:0034728">
    <property type="term" value="P:nucleosome organization"/>
    <property type="evidence" value="ECO:0007669"/>
    <property type="project" value="TreeGrafter"/>
</dbReference>
<dbReference type="GO" id="GO:0042393">
    <property type="term" value="F:histone binding"/>
    <property type="evidence" value="ECO:0007669"/>
    <property type="project" value="TreeGrafter"/>
</dbReference>
<dbReference type="PANTHER" id="PTHR45623">
    <property type="entry name" value="CHROMODOMAIN-HELICASE-DNA-BINDING PROTEIN 3-RELATED-RELATED"/>
    <property type="match status" value="1"/>
</dbReference>
<dbReference type="CDD" id="cd17997">
    <property type="entry name" value="DEXHc_SMARCA1_SMARCA5"/>
    <property type="match status" value="1"/>
</dbReference>
<feature type="domain" description="Helicase C-terminal" evidence="11">
    <location>
        <begin position="353"/>
        <end position="450"/>
    </location>
</feature>
<evidence type="ECO:0000256" key="1">
    <source>
        <dbReference type="ARBA" id="ARBA00004123"/>
    </source>
</evidence>
<dbReference type="GO" id="GO:0000785">
    <property type="term" value="C:chromatin"/>
    <property type="evidence" value="ECO:0007669"/>
    <property type="project" value="TreeGrafter"/>
</dbReference>
<dbReference type="Gene3D" id="3.40.50.10810">
    <property type="entry name" value="Tandem AAA-ATPase domain"/>
    <property type="match status" value="1"/>
</dbReference>
<sequence>SRRHRKTEKEEDEELLNREGAEDLNEEHGRVFTETPHYVKFSPMRDYQVQGLNWLVSLFDNGINGILADEMGLGKTLQSISFLGYLKHYQNIPGPHLVIVPKSTLHNWVSEFVRWVPSLNVFLLHGDKQGRAKLIDEHFTAKDFDVCITSYEMCLLEKSNFKNIAWQIIVIDEAHRIKNENSALSVIVRMFQCRNRLLLTGTPLQNNLHELWALLNFLLPDIFSSSEDFDQWFEQQGGDQDKAVSQLHKVLRPFLLRRIKADVEKSLLPKKRINIYTGLSSMQRSWYKKLLEKDIDAVNGVTGKNRETKTRLQNIVMQLRKCCNHPYLFDGAEPGPPYTTDMHLIENAGKMAILDKLLVRMKEQGSRVLLFSQMSRMLDILEDYLNFRGYEYCRIDGNTAHEDRVTSIDEYNKPGSSKFIFLLTTRAGGLGINLATADIVIMYDNDWNPQ</sequence>
<dbReference type="PROSITE" id="PS51192">
    <property type="entry name" value="HELICASE_ATP_BIND_1"/>
    <property type="match status" value="1"/>
</dbReference>
<evidence type="ECO:0000256" key="8">
    <source>
        <dbReference type="ARBA" id="ARBA00023242"/>
    </source>
</evidence>
<gene>
    <name evidence="12" type="ORF">BDK51DRAFT_4404</name>
</gene>
<evidence type="ECO:0000256" key="5">
    <source>
        <dbReference type="ARBA" id="ARBA00022806"/>
    </source>
</evidence>
<dbReference type="Proteomes" id="UP000269721">
    <property type="component" value="Unassembled WGS sequence"/>
</dbReference>
<dbReference type="Gene3D" id="3.40.50.300">
    <property type="entry name" value="P-loop containing nucleotide triphosphate hydrolases"/>
    <property type="match status" value="1"/>
</dbReference>
<keyword evidence="2" id="KW-0677">Repeat</keyword>
<keyword evidence="7" id="KW-0156">Chromatin regulator</keyword>
<dbReference type="InterPro" id="IPR038718">
    <property type="entry name" value="SNF2-like_sf"/>
</dbReference>